<evidence type="ECO:0000313" key="3">
    <source>
        <dbReference type="Proteomes" id="UP000632222"/>
    </source>
</evidence>
<dbReference type="InterPro" id="IPR001763">
    <property type="entry name" value="Rhodanese-like_dom"/>
</dbReference>
<keyword evidence="3" id="KW-1185">Reference proteome</keyword>
<gene>
    <name evidence="2" type="ORF">GCM10008938_09710</name>
</gene>
<dbReference type="Gene3D" id="3.40.250.10">
    <property type="entry name" value="Rhodanese-like domain"/>
    <property type="match status" value="1"/>
</dbReference>
<dbReference type="Proteomes" id="UP000632222">
    <property type="component" value="Unassembled WGS sequence"/>
</dbReference>
<comment type="caution">
    <text evidence="2">The sequence shown here is derived from an EMBL/GenBank/DDBJ whole genome shotgun (WGS) entry which is preliminary data.</text>
</comment>
<dbReference type="CDD" id="cd00158">
    <property type="entry name" value="RHOD"/>
    <property type="match status" value="1"/>
</dbReference>
<name>A0ABQ2CX69_9DEIO</name>
<evidence type="ECO:0000259" key="1">
    <source>
        <dbReference type="PROSITE" id="PS50206"/>
    </source>
</evidence>
<protein>
    <recommendedName>
        <fullName evidence="1">Rhodanese domain-containing protein</fullName>
    </recommendedName>
</protein>
<proteinExistence type="predicted"/>
<dbReference type="RefSeq" id="WP_189000719.1">
    <property type="nucleotide sequence ID" value="NZ_BMOD01000002.1"/>
</dbReference>
<dbReference type="InterPro" id="IPR036873">
    <property type="entry name" value="Rhodanese-like_dom_sf"/>
</dbReference>
<feature type="domain" description="Rhodanese" evidence="1">
    <location>
        <begin position="3"/>
        <end position="91"/>
    </location>
</feature>
<dbReference type="PROSITE" id="PS50206">
    <property type="entry name" value="RHODANESE_3"/>
    <property type="match status" value="1"/>
</dbReference>
<accession>A0ABQ2CX69</accession>
<organism evidence="2 3">
    <name type="scientific">Deinococcus roseus</name>
    <dbReference type="NCBI Taxonomy" id="392414"/>
    <lineage>
        <taxon>Bacteria</taxon>
        <taxon>Thermotogati</taxon>
        <taxon>Deinococcota</taxon>
        <taxon>Deinococci</taxon>
        <taxon>Deinococcales</taxon>
        <taxon>Deinococcaceae</taxon>
        <taxon>Deinococcus</taxon>
    </lineage>
</organism>
<reference evidence="3" key="1">
    <citation type="journal article" date="2019" name="Int. J. Syst. Evol. Microbiol.">
        <title>The Global Catalogue of Microorganisms (GCM) 10K type strain sequencing project: providing services to taxonomists for standard genome sequencing and annotation.</title>
        <authorList>
            <consortium name="The Broad Institute Genomics Platform"/>
            <consortium name="The Broad Institute Genome Sequencing Center for Infectious Disease"/>
            <person name="Wu L."/>
            <person name="Ma J."/>
        </authorList>
    </citation>
    <scope>NUCLEOTIDE SEQUENCE [LARGE SCALE GENOMIC DNA]</scope>
    <source>
        <strain evidence="3">JCM 14370</strain>
    </source>
</reference>
<dbReference type="SUPFAM" id="SSF52821">
    <property type="entry name" value="Rhodanese/Cell cycle control phosphatase"/>
    <property type="match status" value="1"/>
</dbReference>
<sequence length="132" mass="14858">MKHLLDLRDELEQEAEPLALYFDGFESTAVQLQALEKGHYSLSKDRSYLVVCEVGQKSKLAVMYLQADGFAAEHLEGGILDLRKATEQEFILPYSDALLDSLSRHPKVRFVARDGEQLVVRGSLSVEEVEAF</sequence>
<evidence type="ECO:0000313" key="2">
    <source>
        <dbReference type="EMBL" id="GGJ25647.1"/>
    </source>
</evidence>
<dbReference type="EMBL" id="BMOD01000002">
    <property type="protein sequence ID" value="GGJ25647.1"/>
    <property type="molecule type" value="Genomic_DNA"/>
</dbReference>